<keyword evidence="9" id="KW-0675">Receptor</keyword>
<evidence type="ECO:0000256" key="7">
    <source>
        <dbReference type="ARBA" id="ARBA00023065"/>
    </source>
</evidence>
<dbReference type="SMART" id="SM00918">
    <property type="entry name" value="Lig_chan-Glu_bd"/>
    <property type="match status" value="1"/>
</dbReference>
<dbReference type="SUPFAM" id="SSF53850">
    <property type="entry name" value="Periplasmic binding protein-like II"/>
    <property type="match status" value="1"/>
</dbReference>
<organism evidence="15 16">
    <name type="scientific">Galendromus occidentalis</name>
    <name type="common">western predatory mite</name>
    <dbReference type="NCBI Taxonomy" id="34638"/>
    <lineage>
        <taxon>Eukaryota</taxon>
        <taxon>Metazoa</taxon>
        <taxon>Ecdysozoa</taxon>
        <taxon>Arthropoda</taxon>
        <taxon>Chelicerata</taxon>
        <taxon>Arachnida</taxon>
        <taxon>Acari</taxon>
        <taxon>Parasitiformes</taxon>
        <taxon>Mesostigmata</taxon>
        <taxon>Gamasina</taxon>
        <taxon>Phytoseioidea</taxon>
        <taxon>Phytoseiidae</taxon>
        <taxon>Typhlodrominae</taxon>
        <taxon>Galendromus</taxon>
    </lineage>
</organism>
<evidence type="ECO:0000256" key="5">
    <source>
        <dbReference type="ARBA" id="ARBA00022692"/>
    </source>
</evidence>
<sequence>MNYSGVIRVATFEYYPYQTFEGPGRNVPIQGFNGHLIQALSESMSLEYEIVESGAWGLEMKNGSWSGALGKLQRGEADMTLCPTNPTAEKMLIAEQTYPLHPIELMLMNGRLSTFEQNPFAIVLALQGSVWLALISGLFVMALLMSLFHFILCEMFTDVVKVSLSNALGTYIFVLAGNALNEGSTNPPPNRDSIRILWISWFLAVSLILMSVFAGQLKASIMFKPGKPRIETLLDLHRSKHALYVAKDSAGEQALRTHSADYVQAIYRRMLREKTNVNAKEILNKKVLELILREEASVITSRPVEAIAAEGKCREMPRGEFYVSQNPVLSFNAVFHMSFDLREDIRRGINDRINWLADCGVLDKWWEEIAGVWSGCSRGDAKEFDSMSLTDFEAVAYIWSIGILGSIIAFIFEIALQWTA</sequence>
<keyword evidence="3" id="KW-0813">Transport</keyword>
<dbReference type="GO" id="GO:0015276">
    <property type="term" value="F:ligand-gated monoatomic ion channel activity"/>
    <property type="evidence" value="ECO:0007669"/>
    <property type="project" value="InterPro"/>
</dbReference>
<evidence type="ECO:0000256" key="13">
    <source>
        <dbReference type="SAM" id="Phobius"/>
    </source>
</evidence>
<dbReference type="Proteomes" id="UP000694867">
    <property type="component" value="Unplaced"/>
</dbReference>
<evidence type="ECO:0000256" key="6">
    <source>
        <dbReference type="ARBA" id="ARBA00022989"/>
    </source>
</evidence>
<name>A0AAJ7WHP3_9ACAR</name>
<evidence type="ECO:0000256" key="4">
    <source>
        <dbReference type="ARBA" id="ARBA00022475"/>
    </source>
</evidence>
<dbReference type="Gene3D" id="1.10.287.70">
    <property type="match status" value="1"/>
</dbReference>
<keyword evidence="8 13" id="KW-0472">Membrane</keyword>
<feature type="domain" description="Ionotropic glutamate receptor L-glutamate and glycine-binding" evidence="14">
    <location>
        <begin position="16"/>
        <end position="74"/>
    </location>
</feature>
<keyword evidence="11" id="KW-1071">Ligand-gated ion channel</keyword>
<evidence type="ECO:0000256" key="2">
    <source>
        <dbReference type="ARBA" id="ARBA00008685"/>
    </source>
</evidence>
<feature type="transmembrane region" description="Helical" evidence="13">
    <location>
        <begin position="159"/>
        <end position="176"/>
    </location>
</feature>
<gene>
    <name evidence="16" type="primary">LOC100898263</name>
</gene>
<feature type="transmembrane region" description="Helical" evidence="13">
    <location>
        <begin position="130"/>
        <end position="152"/>
    </location>
</feature>
<dbReference type="InterPro" id="IPR001320">
    <property type="entry name" value="Iontro_rcpt_C"/>
</dbReference>
<comment type="similarity">
    <text evidence="2">Belongs to the glutamate-gated ion channel (TC 1.A.10.1) family.</text>
</comment>
<dbReference type="RefSeq" id="XP_028967232.1">
    <property type="nucleotide sequence ID" value="XM_029111399.1"/>
</dbReference>
<keyword evidence="12" id="KW-0407">Ion channel</keyword>
<accession>A0AAJ7WHP3</accession>
<keyword evidence="10" id="KW-0325">Glycoprotein</keyword>
<dbReference type="PANTHER" id="PTHR42643:SF38">
    <property type="entry name" value="IONOTROPIC RECEPTOR 100A"/>
    <property type="match status" value="1"/>
</dbReference>
<dbReference type="PANTHER" id="PTHR42643">
    <property type="entry name" value="IONOTROPIC RECEPTOR 20A-RELATED"/>
    <property type="match status" value="1"/>
</dbReference>
<evidence type="ECO:0000259" key="14">
    <source>
        <dbReference type="SMART" id="SM00918"/>
    </source>
</evidence>
<dbReference type="GeneID" id="100898263"/>
<keyword evidence="7" id="KW-0406">Ion transport</keyword>
<evidence type="ECO:0000256" key="3">
    <source>
        <dbReference type="ARBA" id="ARBA00022448"/>
    </source>
</evidence>
<protein>
    <submittedName>
        <fullName evidence="16">Glutamate receptor ionotropic, NMDA 1-like</fullName>
    </submittedName>
</protein>
<evidence type="ECO:0000313" key="16">
    <source>
        <dbReference type="RefSeq" id="XP_028967232.1"/>
    </source>
</evidence>
<evidence type="ECO:0000256" key="10">
    <source>
        <dbReference type="ARBA" id="ARBA00023180"/>
    </source>
</evidence>
<feature type="transmembrane region" description="Helical" evidence="13">
    <location>
        <begin position="196"/>
        <end position="217"/>
    </location>
</feature>
<dbReference type="InterPro" id="IPR052192">
    <property type="entry name" value="Insect_Ionotropic_Sensory_Rcpt"/>
</dbReference>
<dbReference type="AlphaFoldDB" id="A0AAJ7WHP3"/>
<dbReference type="GO" id="GO:0005886">
    <property type="term" value="C:plasma membrane"/>
    <property type="evidence" value="ECO:0007669"/>
    <property type="project" value="UniProtKB-SubCell"/>
</dbReference>
<keyword evidence="15" id="KW-1185">Reference proteome</keyword>
<reference evidence="16" key="1">
    <citation type="submission" date="2025-08" db="UniProtKB">
        <authorList>
            <consortium name="RefSeq"/>
        </authorList>
    </citation>
    <scope>IDENTIFICATION</scope>
</reference>
<evidence type="ECO:0000256" key="1">
    <source>
        <dbReference type="ARBA" id="ARBA00004651"/>
    </source>
</evidence>
<evidence type="ECO:0000256" key="12">
    <source>
        <dbReference type="ARBA" id="ARBA00023303"/>
    </source>
</evidence>
<keyword evidence="6 13" id="KW-1133">Transmembrane helix</keyword>
<dbReference type="InterPro" id="IPR019594">
    <property type="entry name" value="Glu/Gly-bd"/>
</dbReference>
<dbReference type="KEGG" id="goe:100898263"/>
<comment type="subcellular location">
    <subcellularLocation>
        <location evidence="1">Cell membrane</location>
        <topology evidence="1">Multi-pass membrane protein</topology>
    </subcellularLocation>
</comment>
<evidence type="ECO:0000313" key="15">
    <source>
        <dbReference type="Proteomes" id="UP000694867"/>
    </source>
</evidence>
<dbReference type="Pfam" id="PF00060">
    <property type="entry name" value="Lig_chan"/>
    <property type="match status" value="1"/>
</dbReference>
<evidence type="ECO:0000256" key="9">
    <source>
        <dbReference type="ARBA" id="ARBA00023170"/>
    </source>
</evidence>
<dbReference type="Gene3D" id="3.40.190.10">
    <property type="entry name" value="Periplasmic binding protein-like II"/>
    <property type="match status" value="1"/>
</dbReference>
<dbReference type="Pfam" id="PF10613">
    <property type="entry name" value="Lig_chan-Glu_bd"/>
    <property type="match status" value="1"/>
</dbReference>
<keyword evidence="5 13" id="KW-0812">Transmembrane</keyword>
<proteinExistence type="inferred from homology"/>
<dbReference type="GO" id="GO:0050906">
    <property type="term" value="P:detection of stimulus involved in sensory perception"/>
    <property type="evidence" value="ECO:0007669"/>
    <property type="project" value="UniProtKB-ARBA"/>
</dbReference>
<evidence type="ECO:0000256" key="8">
    <source>
        <dbReference type="ARBA" id="ARBA00023136"/>
    </source>
</evidence>
<feature type="transmembrane region" description="Helical" evidence="13">
    <location>
        <begin position="394"/>
        <end position="418"/>
    </location>
</feature>
<evidence type="ECO:0000256" key="11">
    <source>
        <dbReference type="ARBA" id="ARBA00023286"/>
    </source>
</evidence>
<keyword evidence="4" id="KW-1003">Cell membrane</keyword>